<reference evidence="14" key="1">
    <citation type="submission" date="2022-09" db="EMBL/GenBank/DDBJ databases">
        <title>Novel Mycoplasma species identified in domestic and wild animals.</title>
        <authorList>
            <person name="Volokhov D.V."/>
            <person name="Furtak V.A."/>
            <person name="Zagorodnyaya T.A."/>
        </authorList>
    </citation>
    <scope>NUCLEOTIDE SEQUENCE</scope>
    <source>
        <strain evidence="14">Oakley</strain>
    </source>
</reference>
<dbReference type="InterPro" id="IPR014001">
    <property type="entry name" value="Helicase_ATP-bd"/>
</dbReference>
<dbReference type="InterPro" id="IPR012337">
    <property type="entry name" value="RNaseH-like_sf"/>
</dbReference>
<dbReference type="InterPro" id="IPR014016">
    <property type="entry name" value="UvrD-like_ATP-bd"/>
</dbReference>
<evidence type="ECO:0000256" key="3">
    <source>
        <dbReference type="ARBA" id="ARBA00022801"/>
    </source>
</evidence>
<dbReference type="SMART" id="SM00490">
    <property type="entry name" value="HELICc"/>
    <property type="match status" value="1"/>
</dbReference>
<evidence type="ECO:0000256" key="6">
    <source>
        <dbReference type="ARBA" id="ARBA00023125"/>
    </source>
</evidence>
<dbReference type="Pfam" id="PF13245">
    <property type="entry name" value="AAA_19"/>
    <property type="match status" value="1"/>
</dbReference>
<comment type="catalytic activity">
    <reaction evidence="8">
        <text>Couples ATP hydrolysis with the unwinding of duplex DNA by translocating in the 3'-5' direction.</text>
        <dbReference type="EC" id="5.6.2.4"/>
    </reaction>
</comment>
<feature type="domain" description="UvrD-like helicase ATP-binding" evidence="13">
    <location>
        <begin position="1038"/>
        <end position="1369"/>
    </location>
</feature>
<evidence type="ECO:0000259" key="11">
    <source>
        <dbReference type="PROSITE" id="PS51192"/>
    </source>
</evidence>
<evidence type="ECO:0000256" key="10">
    <source>
        <dbReference type="PROSITE-ProRule" id="PRU00560"/>
    </source>
</evidence>
<feature type="domain" description="Helicase C-terminal" evidence="12">
    <location>
        <begin position="475"/>
        <end position="625"/>
    </location>
</feature>
<dbReference type="Gene3D" id="3.30.420.10">
    <property type="entry name" value="Ribonuclease H-like superfamily/Ribonuclease H"/>
    <property type="match status" value="1"/>
</dbReference>
<keyword evidence="3 10" id="KW-0378">Hydrolase</keyword>
<dbReference type="Pfam" id="PF00270">
    <property type="entry name" value="DEAD"/>
    <property type="match status" value="1"/>
</dbReference>
<evidence type="ECO:0000259" key="12">
    <source>
        <dbReference type="PROSITE" id="PS51194"/>
    </source>
</evidence>
<evidence type="ECO:0000313" key="14">
    <source>
        <dbReference type="EMBL" id="MCV2232059.1"/>
    </source>
</evidence>
<dbReference type="InterPro" id="IPR001650">
    <property type="entry name" value="Helicase_C-like"/>
</dbReference>
<keyword evidence="5 10" id="KW-0067">ATP-binding</keyword>
<keyword evidence="15" id="KW-1185">Reference proteome</keyword>
<proteinExistence type="inferred from homology"/>
<keyword evidence="4 10" id="KW-0347">Helicase</keyword>
<evidence type="ECO:0000313" key="15">
    <source>
        <dbReference type="Proteomes" id="UP001177160"/>
    </source>
</evidence>
<dbReference type="InterPro" id="IPR027417">
    <property type="entry name" value="P-loop_NTPase"/>
</dbReference>
<dbReference type="InterPro" id="IPR014017">
    <property type="entry name" value="DNA_helicase_UvrD-like_C"/>
</dbReference>
<evidence type="ECO:0000259" key="13">
    <source>
        <dbReference type="PROSITE" id="PS51198"/>
    </source>
</evidence>
<evidence type="ECO:0000256" key="8">
    <source>
        <dbReference type="ARBA" id="ARBA00034617"/>
    </source>
</evidence>
<evidence type="ECO:0000256" key="5">
    <source>
        <dbReference type="ARBA" id="ARBA00022840"/>
    </source>
</evidence>
<name>A0ABT2Y5N3_9MOLU</name>
<dbReference type="PANTHER" id="PTHR13710:SF105">
    <property type="entry name" value="ATP-DEPENDENT DNA HELICASE Q1"/>
    <property type="match status" value="1"/>
</dbReference>
<dbReference type="InterPro" id="IPR036397">
    <property type="entry name" value="RNaseH_sf"/>
</dbReference>
<dbReference type="GO" id="GO:0003678">
    <property type="term" value="F:DNA helicase activity"/>
    <property type="evidence" value="ECO:0007669"/>
    <property type="project" value="UniProtKB-EC"/>
</dbReference>
<accession>A0ABT2Y5N3</accession>
<evidence type="ECO:0000256" key="9">
    <source>
        <dbReference type="ARBA" id="ARBA00034808"/>
    </source>
</evidence>
<dbReference type="SUPFAM" id="SSF53098">
    <property type="entry name" value="Ribonuclease H-like"/>
    <property type="match status" value="1"/>
</dbReference>
<feature type="binding site" evidence="10">
    <location>
        <begin position="1059"/>
        <end position="1066"/>
    </location>
    <ligand>
        <name>ATP</name>
        <dbReference type="ChEBI" id="CHEBI:30616"/>
    </ligand>
</feature>
<feature type="domain" description="Helicase ATP-binding" evidence="11">
    <location>
        <begin position="268"/>
        <end position="448"/>
    </location>
</feature>
<dbReference type="InterPro" id="IPR004589">
    <property type="entry name" value="DNA_helicase_ATP-dep_RecQ"/>
</dbReference>
<dbReference type="PANTHER" id="PTHR13710">
    <property type="entry name" value="DNA HELICASE RECQ FAMILY MEMBER"/>
    <property type="match status" value="1"/>
</dbReference>
<sequence length="1598" mass="184426">MIGFIDTEISKNKVVSDIGCIKENGEILHTKSIQELIKFTKKVDFFCGHNFVSHDFIHLNRILPRKFIPLETTIDTLYLSALLFPERPYHHLVKNDKLDSDSLNNPLNDARNAQILFMDEVDAFNRLDDTLKQIYYSILKDEPGFSGFFKHMKYNPKVRNLVELIQLYFGDKVCHNIDINALLKEVRVELAYCLSLITTSEADSLMPGWVLMNYPKVEPLMIKLRSTPCRQGCDYCNTHLDAKHALKRFFGYEDFRKYNDLPLQEQAVKSAIKNESLIAVFPTGGGKSLTYQLPALLSRENTRGLTVVISPLQSLMKDQVDNLEDNSIVSAVAISGLLDPIQRKEAIERVESGLAGILYIAPESLRSKTIERLLIKRHVTRFVIDEAHCFSSWGHDFRVDYLYIGKFIKHIQEVKGNKTSIPVSCFTATAKKNVIEDISNYFKEHLNLDMKIYQTSSRRTNLAYKVIDVTDDEEKYQKLRSIIEQENCPTIIYASRTKIVDSLYERMKKDHFSVSRFHGSMEKDAKVEEQDKFMKGINPIMIATSAFGMGVDKKDIGCVIHYQISSSLEDYVQESGRAGRDEHIHAQCYILYNEQDLNGHFELLNRSKLNLKEIQQIWKAVKELTKVRESISQSALEIARIAGWDESIHDLETRVTTAVATLEETGYLLRGQNSPRVFANSIMAKTMADAAKKIDESELIPETEKSLTKRIIKLLISSQSKNKGADGEAESRVDYIAENLGVEKHLVLKSINHLREIQLLADHKDLSAFLKRTKGSSTVQKSLDNQVELIQYILSVLSPDQKFYNLKDLNDHALNSGIDSNLKQVRGIINYFAIKKWIDLKKNGKDNVSIEFNQKPEYIKELIQKNAAISSIIINYLYRLMSEQKSNTEFSTVVFSVLELKQFYDNSKGMLDYNVNLDDIEDALFFMQRSGIITIEGGFMVIYSPLYIERIEKNPHKQFTKTDYEQLDSFYQSRREQVHIVGEYASKMIKNYQEALLFVDDYFQYEFNEFLGKYFKGDRKKDIERSMTPAKFKELFGSLSPEQLAVIKDKDHNRIVVAAGPGSGKTKLLVHKLASILYTEDIRTEQLMMLTFSRASVGEFKDRLYKLIGEASYFVDIMTFHSFCFDILGRVGSIDKTEGIVQSAVENIRSGDVDPSKITKMVLVIDEAQDMDQNEYDLINEIIEFNENIRIIAVGDDDQNIYEFRGSNSKYFKELMTDDGAFYELSTNYRSKNNLVTFTNQFVNFIPNRIKNNPIVAYTKDNGRIEVIRHRTSENLIVGIVEQVMLENPPGRTCIITWKNEQALHALGILNLKGISANLIQNNERLKVFSLYEIRVFMSFFSNDIHEGMVSNDTWKNAVIRFDDIFKDTSNYKMCIRIMRAFRNEYKTAFYYSDLESFIFETNLSDYVEDAPVMVSTFHKTKGKEFDNVYILDDNLWLNDEQKRAMYVGLTRAKNNLIIHTVSNIFNYFKAENLVASINEVVYNKPERLIYQINHEDVALGYFKLVQNAIKKLKSGDTLTIIDDVMVKDERKILKLSKKYSDRVRELLDSGYSLTKAIVKFMVYWWDKEEEKDYLIVLPELTFDFNMNKEESPTESRE</sequence>
<keyword evidence="6" id="KW-0238">DNA-binding</keyword>
<evidence type="ECO:0000256" key="4">
    <source>
        <dbReference type="ARBA" id="ARBA00022806"/>
    </source>
</evidence>
<protein>
    <recommendedName>
        <fullName evidence="9">DNA 3'-5' helicase</fullName>
        <ecNumber evidence="9">5.6.2.4</ecNumber>
    </recommendedName>
</protein>
<evidence type="ECO:0000256" key="7">
    <source>
        <dbReference type="ARBA" id="ARBA00023235"/>
    </source>
</evidence>
<dbReference type="Pfam" id="PF00271">
    <property type="entry name" value="Helicase_C"/>
    <property type="match status" value="1"/>
</dbReference>
<dbReference type="PROSITE" id="PS51198">
    <property type="entry name" value="UVRD_HELICASE_ATP_BIND"/>
    <property type="match status" value="1"/>
</dbReference>
<evidence type="ECO:0000256" key="2">
    <source>
        <dbReference type="ARBA" id="ARBA00022741"/>
    </source>
</evidence>
<dbReference type="SMART" id="SM00487">
    <property type="entry name" value="DEXDc"/>
    <property type="match status" value="1"/>
</dbReference>
<comment type="caution">
    <text evidence="14">The sequence shown here is derived from an EMBL/GenBank/DDBJ whole genome shotgun (WGS) entry which is preliminary data.</text>
</comment>
<dbReference type="RefSeq" id="WP_263608223.1">
    <property type="nucleotide sequence ID" value="NZ_JAOVQM010000003.1"/>
</dbReference>
<keyword evidence="2 10" id="KW-0547">Nucleotide-binding</keyword>
<dbReference type="Pfam" id="PF13361">
    <property type="entry name" value="UvrD_C"/>
    <property type="match status" value="1"/>
</dbReference>
<keyword evidence="7" id="KW-0413">Isomerase</keyword>
<dbReference type="GO" id="GO:0016787">
    <property type="term" value="F:hydrolase activity"/>
    <property type="evidence" value="ECO:0007669"/>
    <property type="project" value="UniProtKB-KW"/>
</dbReference>
<dbReference type="Gene3D" id="3.40.50.300">
    <property type="entry name" value="P-loop containing nucleotide triphosphate hydrolases"/>
    <property type="match status" value="4"/>
</dbReference>
<organism evidence="14 15">
    <name type="scientific">Paracholeplasma manati</name>
    <dbReference type="NCBI Taxonomy" id="591373"/>
    <lineage>
        <taxon>Bacteria</taxon>
        <taxon>Bacillati</taxon>
        <taxon>Mycoplasmatota</taxon>
        <taxon>Mollicutes</taxon>
        <taxon>Acholeplasmatales</taxon>
        <taxon>Acholeplasmataceae</taxon>
        <taxon>Paracholeplasma</taxon>
    </lineage>
</organism>
<dbReference type="CDD" id="cd17932">
    <property type="entry name" value="DEXQc_UvrD"/>
    <property type="match status" value="1"/>
</dbReference>
<comment type="similarity">
    <text evidence="1">Belongs to the helicase family. RecQ subfamily.</text>
</comment>
<dbReference type="SUPFAM" id="SSF52540">
    <property type="entry name" value="P-loop containing nucleoside triphosphate hydrolases"/>
    <property type="match status" value="2"/>
</dbReference>
<dbReference type="Proteomes" id="UP001177160">
    <property type="component" value="Unassembled WGS sequence"/>
</dbReference>
<dbReference type="PROSITE" id="PS51194">
    <property type="entry name" value="HELICASE_CTER"/>
    <property type="match status" value="1"/>
</dbReference>
<dbReference type="PROSITE" id="PS51192">
    <property type="entry name" value="HELICASE_ATP_BIND_1"/>
    <property type="match status" value="1"/>
</dbReference>
<dbReference type="NCBIfam" id="TIGR00614">
    <property type="entry name" value="recQ_fam"/>
    <property type="match status" value="1"/>
</dbReference>
<evidence type="ECO:0000256" key="1">
    <source>
        <dbReference type="ARBA" id="ARBA00005446"/>
    </source>
</evidence>
<dbReference type="EC" id="5.6.2.4" evidence="9"/>
<dbReference type="InterPro" id="IPR011545">
    <property type="entry name" value="DEAD/DEAH_box_helicase_dom"/>
</dbReference>
<gene>
    <name evidence="14" type="ORF">N7548_04370</name>
</gene>
<dbReference type="EMBL" id="JAOVQM010000003">
    <property type="protein sequence ID" value="MCV2232059.1"/>
    <property type="molecule type" value="Genomic_DNA"/>
</dbReference>